<dbReference type="AlphaFoldDB" id="A0A7Z0X953"/>
<dbReference type="InterPro" id="IPR014720">
    <property type="entry name" value="dsRBD_dom"/>
</dbReference>
<evidence type="ECO:0000313" key="3">
    <source>
        <dbReference type="EMBL" id="WFN23582.1"/>
    </source>
</evidence>
<reference evidence="3 4" key="1">
    <citation type="submission" date="2021-12" db="EMBL/GenBank/DDBJ databases">
        <title>Genomic and phenotypic characterization of three Burkholderia contaminans isolates recovered from different sources.</title>
        <authorList>
            <person name="Lopez De Volder A."/>
            <person name="Fan Y."/>
            <person name="Nunvar J."/>
            <person name="Herrera T."/>
            <person name="Timp W."/>
            <person name="Degrossi J."/>
        </authorList>
    </citation>
    <scope>NUCLEOTIDE SEQUENCE [LARGE SCALE GENOMIC DNA]</scope>
    <source>
        <strain evidence="3 4">LMG 23361</strain>
        <plasmid evidence="3 4">unnamed1</plasmid>
    </source>
</reference>
<dbReference type="Gene3D" id="3.30.160.20">
    <property type="match status" value="1"/>
</dbReference>
<keyword evidence="1" id="KW-0694">RNA-binding</keyword>
<dbReference type="EMBL" id="CP090643">
    <property type="protein sequence ID" value="WFN23582.1"/>
    <property type="molecule type" value="Genomic_DNA"/>
</dbReference>
<gene>
    <name evidence="3" type="ORF">LXE91_39290</name>
</gene>
<dbReference type="Proteomes" id="UP001220209">
    <property type="component" value="Plasmid unnamed1"/>
</dbReference>
<dbReference type="RefSeq" id="WP_052760107.1">
    <property type="nucleotide sequence ID" value="NZ_CP090643.1"/>
</dbReference>
<accession>A0A7Z0X953</accession>
<evidence type="ECO:0000256" key="1">
    <source>
        <dbReference type="PROSITE-ProRule" id="PRU00266"/>
    </source>
</evidence>
<name>A0A7Z0X953_9BURK</name>
<evidence type="ECO:0000259" key="2">
    <source>
        <dbReference type="PROSITE" id="PS50137"/>
    </source>
</evidence>
<evidence type="ECO:0000313" key="4">
    <source>
        <dbReference type="Proteomes" id="UP001220209"/>
    </source>
</evidence>
<proteinExistence type="predicted"/>
<organism evidence="3 4">
    <name type="scientific">Burkholderia contaminans</name>
    <dbReference type="NCBI Taxonomy" id="488447"/>
    <lineage>
        <taxon>Bacteria</taxon>
        <taxon>Pseudomonadati</taxon>
        <taxon>Pseudomonadota</taxon>
        <taxon>Betaproteobacteria</taxon>
        <taxon>Burkholderiales</taxon>
        <taxon>Burkholderiaceae</taxon>
        <taxon>Burkholderia</taxon>
        <taxon>Burkholderia cepacia complex</taxon>
    </lineage>
</organism>
<keyword evidence="3" id="KW-0614">Plasmid</keyword>
<protein>
    <recommendedName>
        <fullName evidence="2">DRBM domain-containing protein</fullName>
    </recommendedName>
</protein>
<geneLocation type="plasmid" evidence="3 4">
    <name>unnamed1</name>
</geneLocation>
<feature type="domain" description="DRBM" evidence="2">
    <location>
        <begin position="1"/>
        <end position="55"/>
    </location>
</feature>
<dbReference type="GO" id="GO:0003723">
    <property type="term" value="F:RNA binding"/>
    <property type="evidence" value="ECO:0007669"/>
    <property type="project" value="UniProtKB-UniRule"/>
</dbReference>
<dbReference type="SUPFAM" id="SSF54768">
    <property type="entry name" value="dsRNA-binding domain-like"/>
    <property type="match status" value="1"/>
</dbReference>
<sequence>MPAYSIIAVLDHEQPRRYQSECVVKTLRQRTTGIGLNRRAAEREAAQRMLSILEQSAPT</sequence>
<dbReference type="PROSITE" id="PS50137">
    <property type="entry name" value="DS_RBD"/>
    <property type="match status" value="1"/>
</dbReference>